<evidence type="ECO:0000256" key="3">
    <source>
        <dbReference type="ARBA" id="ARBA00022771"/>
    </source>
</evidence>
<evidence type="ECO:0000256" key="6">
    <source>
        <dbReference type="PROSITE-ProRule" id="PRU00309"/>
    </source>
</evidence>
<dbReference type="GO" id="GO:0008270">
    <property type="term" value="F:zinc ion binding"/>
    <property type="evidence" value="ECO:0007669"/>
    <property type="project" value="UniProtKB-KW"/>
</dbReference>
<evidence type="ECO:0000313" key="9">
    <source>
        <dbReference type="EMBL" id="CAC5424265.1"/>
    </source>
</evidence>
<dbReference type="EMBL" id="CACVKT020009997">
    <property type="protein sequence ID" value="CAC5424265.1"/>
    <property type="molecule type" value="Genomic_DNA"/>
</dbReference>
<name>A0A6J8EXQ2_MYTCO</name>
<keyword evidence="4" id="KW-0862">Zinc</keyword>
<feature type="domain" description="THAP-type" evidence="8">
    <location>
        <begin position="1"/>
        <end position="91"/>
    </location>
</feature>
<dbReference type="AlphaFoldDB" id="A0A6J8EXQ2"/>
<evidence type="ECO:0000256" key="1">
    <source>
        <dbReference type="ARBA" id="ARBA00001968"/>
    </source>
</evidence>
<reference evidence="9 10" key="1">
    <citation type="submission" date="2020-06" db="EMBL/GenBank/DDBJ databases">
        <authorList>
            <person name="Li R."/>
            <person name="Bekaert M."/>
        </authorList>
    </citation>
    <scope>NUCLEOTIDE SEQUENCE [LARGE SCALE GENOMIC DNA]</scope>
    <source>
        <strain evidence="10">wild</strain>
    </source>
</reference>
<organism evidence="9 10">
    <name type="scientific">Mytilus coruscus</name>
    <name type="common">Sea mussel</name>
    <dbReference type="NCBI Taxonomy" id="42192"/>
    <lineage>
        <taxon>Eukaryota</taxon>
        <taxon>Metazoa</taxon>
        <taxon>Spiralia</taxon>
        <taxon>Lophotrochozoa</taxon>
        <taxon>Mollusca</taxon>
        <taxon>Bivalvia</taxon>
        <taxon>Autobranchia</taxon>
        <taxon>Pteriomorphia</taxon>
        <taxon>Mytilida</taxon>
        <taxon>Mytiloidea</taxon>
        <taxon>Mytilidae</taxon>
        <taxon>Mytilinae</taxon>
        <taxon>Mytilus</taxon>
    </lineage>
</organism>
<dbReference type="InterPro" id="IPR027806">
    <property type="entry name" value="HARBI1_dom"/>
</dbReference>
<keyword evidence="10" id="KW-1185">Reference proteome</keyword>
<dbReference type="PANTHER" id="PTHR23080">
    <property type="entry name" value="THAP DOMAIN PROTEIN"/>
    <property type="match status" value="1"/>
</dbReference>
<evidence type="ECO:0000256" key="5">
    <source>
        <dbReference type="ARBA" id="ARBA00023125"/>
    </source>
</evidence>
<evidence type="ECO:0000256" key="7">
    <source>
        <dbReference type="SAM" id="MobiDB-lite"/>
    </source>
</evidence>
<keyword evidence="5 6" id="KW-0238">DNA-binding</keyword>
<dbReference type="SMART" id="SM00980">
    <property type="entry name" value="THAP"/>
    <property type="match status" value="1"/>
</dbReference>
<dbReference type="Pfam" id="PF05485">
    <property type="entry name" value="THAP"/>
    <property type="match status" value="1"/>
</dbReference>
<feature type="region of interest" description="Disordered" evidence="7">
    <location>
        <begin position="85"/>
        <end position="110"/>
    </location>
</feature>
<sequence length="369" mass="42345">MVNYCRVIGCHNRSDRETHLQFYRLPKVKKNQGEACEKLCDERRRVWLARLQQKFDGKNLDNIRVCSAHFISGKRAELYQKDSPDWAPSVNMSDTTVEEPELETGEQSQTDLTSHFIDSMTSELQTLRSENIKLKSEVEISAHKYSQSSFEVIDVMYIRMKPLVFWPEREELRKTMPMQFRKYFGTKCVVIIDCFEVFIDRPSNLKARAETWSSYKHHNTVKFLIGITPQGTVSYISKAWGGRASDKKITENSGFLSKLLPGDLVLADRGFDIEASVRSLMAEVKIPAFTKGKNQLAPIDLETTRKIANVRIHVERVIGTVRQKYTILNGPLPVDFLMCRENENLTLIDTVGHVYCACVNLCDSVVDFN</sequence>
<evidence type="ECO:0000259" key="8">
    <source>
        <dbReference type="PROSITE" id="PS50950"/>
    </source>
</evidence>
<comment type="cofactor">
    <cofactor evidence="1">
        <name>a divalent metal cation</name>
        <dbReference type="ChEBI" id="CHEBI:60240"/>
    </cofactor>
</comment>
<evidence type="ECO:0000256" key="4">
    <source>
        <dbReference type="ARBA" id="ARBA00022833"/>
    </source>
</evidence>
<dbReference type="GO" id="GO:0003677">
    <property type="term" value="F:DNA binding"/>
    <property type="evidence" value="ECO:0007669"/>
    <property type="project" value="UniProtKB-UniRule"/>
</dbReference>
<evidence type="ECO:0000256" key="2">
    <source>
        <dbReference type="ARBA" id="ARBA00022723"/>
    </source>
</evidence>
<keyword evidence="2" id="KW-0479">Metal-binding</keyword>
<keyword evidence="3 6" id="KW-0863">Zinc-finger</keyword>
<dbReference type="PANTHER" id="PTHR23080:SF144">
    <property type="entry name" value="SPINDLE AND KINETOCHORE ASSOCIATED COMPLEX SUBUNIT 3"/>
    <property type="match status" value="1"/>
</dbReference>
<dbReference type="PROSITE" id="PS50950">
    <property type="entry name" value="ZF_THAP"/>
    <property type="match status" value="1"/>
</dbReference>
<dbReference type="InterPro" id="IPR006612">
    <property type="entry name" value="THAP_Znf"/>
</dbReference>
<dbReference type="Pfam" id="PF13359">
    <property type="entry name" value="DDE_Tnp_4"/>
    <property type="match status" value="1"/>
</dbReference>
<proteinExistence type="predicted"/>
<dbReference type="Proteomes" id="UP000507470">
    <property type="component" value="Unassembled WGS sequence"/>
</dbReference>
<dbReference type="OrthoDB" id="7331812at2759"/>
<protein>
    <recommendedName>
        <fullName evidence="8">THAP-type domain-containing protein</fullName>
    </recommendedName>
</protein>
<gene>
    <name evidence="9" type="ORF">MCOR_56186</name>
</gene>
<evidence type="ECO:0000313" key="10">
    <source>
        <dbReference type="Proteomes" id="UP000507470"/>
    </source>
</evidence>
<dbReference type="SUPFAM" id="SSF57716">
    <property type="entry name" value="Glucocorticoid receptor-like (DNA-binding domain)"/>
    <property type="match status" value="1"/>
</dbReference>
<accession>A0A6J8EXQ2</accession>